<keyword evidence="2" id="KW-1185">Reference proteome</keyword>
<dbReference type="EMBL" id="JAFLNA010000004">
    <property type="protein sequence ID" value="MBO0130919.1"/>
    <property type="molecule type" value="Genomic_DNA"/>
</dbReference>
<dbReference type="Proteomes" id="UP000664699">
    <property type="component" value="Unassembled WGS sequence"/>
</dbReference>
<proteinExistence type="predicted"/>
<dbReference type="RefSeq" id="WP_207133886.1">
    <property type="nucleotide sequence ID" value="NZ_JAFLNA010000004.1"/>
</dbReference>
<gene>
    <name evidence="1" type="ORF">JZX89_09175</name>
</gene>
<evidence type="ECO:0008006" key="3">
    <source>
        <dbReference type="Google" id="ProtNLM"/>
    </source>
</evidence>
<sequence length="267" mass="29308">MPVPKKNIRAVRNNGVVATIVRSEEGGPLRRIITGRKTKPTATVPCLKSGFRNMPVESMKCELPTLQISEVATAVHALMSQSHRLEIYVEGEDAPLIYFPDLELEVEPQFLQNIQRGVPFADAASHPLLGTPRRLCKTLVVEVKDDDDPRNGDEVYQEKLELARQAYRMKGIHFIVIRRSVDLKPSLLARFVPIALNAMTSVDARHSAIAVAVLGSEGVGHYGKLLEAFGGGPRGEATLHALQVRRVISIDLRSPITGASVVTVVRQ</sequence>
<protein>
    <recommendedName>
        <fullName evidence="3">TnsA endonuclease N-terminal domain-containing protein</fullName>
    </recommendedName>
</protein>
<name>A0ABS3EG29_9HYPH</name>
<evidence type="ECO:0000313" key="2">
    <source>
        <dbReference type="Proteomes" id="UP000664699"/>
    </source>
</evidence>
<evidence type="ECO:0000313" key="1">
    <source>
        <dbReference type="EMBL" id="MBO0130919.1"/>
    </source>
</evidence>
<comment type="caution">
    <text evidence="1">The sequence shown here is derived from an EMBL/GenBank/DDBJ whole genome shotgun (WGS) entry which is preliminary data.</text>
</comment>
<organism evidence="1 2">
    <name type="scientific">Agrobacterium burrii</name>
    <dbReference type="NCBI Taxonomy" id="2815339"/>
    <lineage>
        <taxon>Bacteria</taxon>
        <taxon>Pseudomonadati</taxon>
        <taxon>Pseudomonadota</taxon>
        <taxon>Alphaproteobacteria</taxon>
        <taxon>Hyphomicrobiales</taxon>
        <taxon>Rhizobiaceae</taxon>
        <taxon>Rhizobium/Agrobacterium group</taxon>
        <taxon>Agrobacterium</taxon>
        <taxon>Agrobacterium tumefaciens complex</taxon>
    </lineage>
</organism>
<accession>A0ABS3EG29</accession>
<reference evidence="1 2" key="1">
    <citation type="submission" date="2021-03" db="EMBL/GenBank/DDBJ databases">
        <title>Whole genome sequence of Agrobacterium sp. strain Rnr.</title>
        <authorList>
            <person name="Mafakheri H."/>
            <person name="Taghavi S.M."/>
            <person name="Nemanja K."/>
            <person name="Osdaghi E."/>
        </authorList>
    </citation>
    <scope>NUCLEOTIDE SEQUENCE [LARGE SCALE GENOMIC DNA]</scope>
    <source>
        <strain evidence="1 2">Rnr</strain>
    </source>
</reference>